<dbReference type="Proteomes" id="UP001153332">
    <property type="component" value="Unassembled WGS sequence"/>
</dbReference>
<evidence type="ECO:0000313" key="1">
    <source>
        <dbReference type="EMBL" id="KAJ8122393.1"/>
    </source>
</evidence>
<evidence type="ECO:0000313" key="2">
    <source>
        <dbReference type="Proteomes" id="UP001153332"/>
    </source>
</evidence>
<dbReference type="EMBL" id="JAPUUL010003572">
    <property type="protein sequence ID" value="KAJ8122393.1"/>
    <property type="molecule type" value="Genomic_DNA"/>
</dbReference>
<sequence>MEEPTDPDRGPWVRNVTTGVLILAVFFVALRLTSRRLRKLKLGIDDWLLLGALLFLFITAGLNYAMLFYGLGRQASSVSMETLQMFLKLLVVSQIIFTTGLMLVKISILQLYLRIFPSRRFRVAVYVVTGVVLAWWAAITLLTIFQCQPISKSYQPWIPGHCIELYGAYFGSGLPDILSDVVILCLPVSQVIKLNTTLTNKIVIGFFFTAGAFATFASINRLVVVFQVDHANGTWTLVEPLAWAVIEQASATVSACLPTLRPLLMKLYDLAKVSVKGSSGDDSALGYNSELVTIGGSTGRARMQGGKFLRLTGNEEDRGMSTDISIGKGHEPDRET</sequence>
<reference evidence="1" key="1">
    <citation type="submission" date="2022-12" db="EMBL/GenBank/DDBJ databases">
        <title>Genome Sequence of Lasiodiplodia mahajangana.</title>
        <authorList>
            <person name="Buettner E."/>
        </authorList>
    </citation>
    <scope>NUCLEOTIDE SEQUENCE</scope>
    <source>
        <strain evidence="1">VT137</strain>
    </source>
</reference>
<keyword evidence="2" id="KW-1185">Reference proteome</keyword>
<name>A0ACC2J4Y0_9PEZI</name>
<accession>A0ACC2J4Y0</accession>
<organism evidence="1 2">
    <name type="scientific">Lasiodiplodia mahajangana</name>
    <dbReference type="NCBI Taxonomy" id="1108764"/>
    <lineage>
        <taxon>Eukaryota</taxon>
        <taxon>Fungi</taxon>
        <taxon>Dikarya</taxon>
        <taxon>Ascomycota</taxon>
        <taxon>Pezizomycotina</taxon>
        <taxon>Dothideomycetes</taxon>
        <taxon>Dothideomycetes incertae sedis</taxon>
        <taxon>Botryosphaeriales</taxon>
        <taxon>Botryosphaeriaceae</taxon>
        <taxon>Lasiodiplodia</taxon>
    </lineage>
</organism>
<protein>
    <submittedName>
        <fullName evidence="1">Uncharacterized protein</fullName>
    </submittedName>
</protein>
<comment type="caution">
    <text evidence="1">The sequence shown here is derived from an EMBL/GenBank/DDBJ whole genome shotgun (WGS) entry which is preliminary data.</text>
</comment>
<proteinExistence type="predicted"/>
<gene>
    <name evidence="1" type="ORF">O1611_g9852</name>
</gene>